<organism evidence="1 2">
    <name type="scientific">Sporolactobacillus shoreicorticis</name>
    <dbReference type="NCBI Taxonomy" id="1923877"/>
    <lineage>
        <taxon>Bacteria</taxon>
        <taxon>Bacillati</taxon>
        <taxon>Bacillota</taxon>
        <taxon>Bacilli</taxon>
        <taxon>Bacillales</taxon>
        <taxon>Sporolactobacillaceae</taxon>
        <taxon>Sporolactobacillus</taxon>
    </lineage>
</organism>
<keyword evidence="2" id="KW-1185">Reference proteome</keyword>
<sequence length="99" mass="11101">MIAQKISFKESGEKGRGIDYLSAQRERYLAEGMPADMIDSQSKLIEIILGEHECLLRERDELLDQTTEILNGAQRILEDISSDMEEDVNGLIESSGVSQ</sequence>
<dbReference type="Proteomes" id="UP001597399">
    <property type="component" value="Unassembled WGS sequence"/>
</dbReference>
<evidence type="ECO:0000313" key="2">
    <source>
        <dbReference type="Proteomes" id="UP001597399"/>
    </source>
</evidence>
<evidence type="ECO:0000313" key="1">
    <source>
        <dbReference type="EMBL" id="MFD2696098.1"/>
    </source>
</evidence>
<dbReference type="RefSeq" id="WP_253061856.1">
    <property type="nucleotide sequence ID" value="NZ_JAMXWM010000010.1"/>
</dbReference>
<comment type="caution">
    <text evidence="1">The sequence shown here is derived from an EMBL/GenBank/DDBJ whole genome shotgun (WGS) entry which is preliminary data.</text>
</comment>
<gene>
    <name evidence="1" type="ORF">ACFSUE_21055</name>
</gene>
<proteinExistence type="predicted"/>
<reference evidence="2" key="1">
    <citation type="journal article" date="2019" name="Int. J. Syst. Evol. Microbiol.">
        <title>The Global Catalogue of Microorganisms (GCM) 10K type strain sequencing project: providing services to taxonomists for standard genome sequencing and annotation.</title>
        <authorList>
            <consortium name="The Broad Institute Genomics Platform"/>
            <consortium name="The Broad Institute Genome Sequencing Center for Infectious Disease"/>
            <person name="Wu L."/>
            <person name="Ma J."/>
        </authorList>
    </citation>
    <scope>NUCLEOTIDE SEQUENCE [LARGE SCALE GENOMIC DNA]</scope>
    <source>
        <strain evidence="2">TISTR 2466</strain>
    </source>
</reference>
<protein>
    <submittedName>
        <fullName evidence="1">Uncharacterized protein</fullName>
    </submittedName>
</protein>
<dbReference type="EMBL" id="JBHUMQ010000057">
    <property type="protein sequence ID" value="MFD2696098.1"/>
    <property type="molecule type" value="Genomic_DNA"/>
</dbReference>
<name>A0ABW5S9G7_9BACL</name>
<accession>A0ABW5S9G7</accession>